<accession>A0A9X2CZB3</accession>
<protein>
    <recommendedName>
        <fullName evidence="4 6">dTDP-4-dehydrorhamnose reductase</fullName>
        <ecNumber evidence="3 6">1.1.1.133</ecNumber>
    </recommendedName>
</protein>
<dbReference type="PANTHER" id="PTHR10491:SF4">
    <property type="entry name" value="METHIONINE ADENOSYLTRANSFERASE 2 SUBUNIT BETA"/>
    <property type="match status" value="1"/>
</dbReference>
<dbReference type="InterPro" id="IPR005913">
    <property type="entry name" value="dTDP_dehydrorham_reduct"/>
</dbReference>
<dbReference type="Gene3D" id="3.40.50.720">
    <property type="entry name" value="NAD(P)-binding Rossmann-like Domain"/>
    <property type="match status" value="1"/>
</dbReference>
<dbReference type="GO" id="GO:0005829">
    <property type="term" value="C:cytosol"/>
    <property type="evidence" value="ECO:0007669"/>
    <property type="project" value="TreeGrafter"/>
</dbReference>
<evidence type="ECO:0000256" key="2">
    <source>
        <dbReference type="ARBA" id="ARBA00010944"/>
    </source>
</evidence>
<evidence type="ECO:0000313" key="9">
    <source>
        <dbReference type="Proteomes" id="UP001139721"/>
    </source>
</evidence>
<dbReference type="GO" id="GO:0019305">
    <property type="term" value="P:dTDP-rhamnose biosynthetic process"/>
    <property type="evidence" value="ECO:0007669"/>
    <property type="project" value="TreeGrafter"/>
</dbReference>
<gene>
    <name evidence="8" type="ORF">LOX96_05540</name>
</gene>
<dbReference type="RefSeq" id="WP_250421051.1">
    <property type="nucleotide sequence ID" value="NZ_JAJKBJ010000004.1"/>
</dbReference>
<keyword evidence="6" id="KW-0521">NADP</keyword>
<comment type="caution">
    <text evidence="8">The sequence shown here is derived from an EMBL/GenBank/DDBJ whole genome shotgun (WGS) entry which is preliminary data.</text>
</comment>
<comment type="catalytic activity">
    <reaction evidence="5 6">
        <text>dTDP-beta-L-rhamnose + NADP(+) = dTDP-4-dehydro-beta-L-rhamnose + NADPH + H(+)</text>
        <dbReference type="Rhea" id="RHEA:21796"/>
        <dbReference type="ChEBI" id="CHEBI:15378"/>
        <dbReference type="ChEBI" id="CHEBI:57510"/>
        <dbReference type="ChEBI" id="CHEBI:57783"/>
        <dbReference type="ChEBI" id="CHEBI:58349"/>
        <dbReference type="ChEBI" id="CHEBI:62830"/>
        <dbReference type="EC" id="1.1.1.133"/>
    </reaction>
</comment>
<name>A0A9X2CZB3_9GAMM</name>
<dbReference type="CDD" id="cd05254">
    <property type="entry name" value="dTDP_HR_like_SDR_e"/>
    <property type="match status" value="1"/>
</dbReference>
<comment type="cofactor">
    <cofactor evidence="6">
        <name>Mg(2+)</name>
        <dbReference type="ChEBI" id="CHEBI:18420"/>
    </cofactor>
    <text evidence="6">Binds 1 Mg(2+) ion per monomer.</text>
</comment>
<evidence type="ECO:0000256" key="5">
    <source>
        <dbReference type="ARBA" id="ARBA00048200"/>
    </source>
</evidence>
<feature type="domain" description="RmlD-like substrate binding" evidence="7">
    <location>
        <begin position="1"/>
        <end position="248"/>
    </location>
</feature>
<keyword evidence="6" id="KW-0560">Oxidoreductase</keyword>
<dbReference type="GO" id="GO:0008831">
    <property type="term" value="F:dTDP-4-dehydrorhamnose reductase activity"/>
    <property type="evidence" value="ECO:0007669"/>
    <property type="project" value="UniProtKB-EC"/>
</dbReference>
<comment type="pathway">
    <text evidence="1 6">Carbohydrate biosynthesis; dTDP-L-rhamnose biosynthesis.</text>
</comment>
<dbReference type="Pfam" id="PF04321">
    <property type="entry name" value="RmlD_sub_bind"/>
    <property type="match status" value="1"/>
</dbReference>
<reference evidence="8" key="1">
    <citation type="submission" date="2021-11" db="EMBL/GenBank/DDBJ databases">
        <title>Legionella maioricencis sp. nov., a new species isolated from hot water samples in Mallorca.</title>
        <authorList>
            <person name="Crespi S."/>
            <person name="Drasar V."/>
            <person name="Salva-Serra F."/>
            <person name="Jaen-Luchoro D."/>
            <person name="Pineiro-Iglesias B."/>
            <person name="Aliaga F."/>
            <person name="Fernandez-Juarez V."/>
            <person name="Coll G."/>
            <person name="Moore E.R.B."/>
            <person name="Bennasar-Figueras A."/>
        </authorList>
    </citation>
    <scope>NUCLEOTIDE SEQUENCE</scope>
    <source>
        <strain evidence="8">HCPI-6</strain>
    </source>
</reference>
<evidence type="ECO:0000313" key="8">
    <source>
        <dbReference type="EMBL" id="MCL9683546.1"/>
    </source>
</evidence>
<evidence type="ECO:0000256" key="4">
    <source>
        <dbReference type="ARBA" id="ARBA00017099"/>
    </source>
</evidence>
<dbReference type="PANTHER" id="PTHR10491">
    <property type="entry name" value="DTDP-4-DEHYDRORHAMNOSE REDUCTASE"/>
    <property type="match status" value="1"/>
</dbReference>
<evidence type="ECO:0000259" key="7">
    <source>
        <dbReference type="Pfam" id="PF04321"/>
    </source>
</evidence>
<comment type="function">
    <text evidence="6">Catalyzes the reduction of dTDP-6-deoxy-L-lyxo-4-hexulose to yield dTDP-L-rhamnose.</text>
</comment>
<comment type="similarity">
    <text evidence="2 6">Belongs to the dTDP-4-dehydrorhamnose reductase family.</text>
</comment>
<sequence length="290" mass="32914">MKILVLGATGMLGSAILHTLQKNERYEAWGTLRSENGLAYFPEQTHSKLIYNVDVLDEHALHDVFERVKPNLVINCVGLIKQLSSANDPLIVLPINSIFPHRLAKLCGLFEARLIHISTDCVFSGRKGMYKESDLSDAEDLYGKSKFIGELSDLPHVITLRTSIIGHELNSHYALIDWFLSQKEQVKGYVHAIFSGLPTVELTRVIMDFVIPRPHLFGLYHVAAKPISKYDLLNLVAETYGKKISIIPEEQFFIDRSLNAERFREATGYVAPEWPYLIEMLYQSRGELNV</sequence>
<evidence type="ECO:0000256" key="1">
    <source>
        <dbReference type="ARBA" id="ARBA00004781"/>
    </source>
</evidence>
<dbReference type="SUPFAM" id="SSF51735">
    <property type="entry name" value="NAD(P)-binding Rossmann-fold domains"/>
    <property type="match status" value="1"/>
</dbReference>
<evidence type="ECO:0000256" key="6">
    <source>
        <dbReference type="RuleBase" id="RU364082"/>
    </source>
</evidence>
<proteinExistence type="inferred from homology"/>
<keyword evidence="9" id="KW-1185">Reference proteome</keyword>
<evidence type="ECO:0000256" key="3">
    <source>
        <dbReference type="ARBA" id="ARBA00012929"/>
    </source>
</evidence>
<dbReference type="EMBL" id="JAJKBJ010000004">
    <property type="protein sequence ID" value="MCL9683546.1"/>
    <property type="molecule type" value="Genomic_DNA"/>
</dbReference>
<organism evidence="8 9">
    <name type="scientific">Legionella maioricensis</name>
    <dbReference type="NCBI Taxonomy" id="2896528"/>
    <lineage>
        <taxon>Bacteria</taxon>
        <taxon>Pseudomonadati</taxon>
        <taxon>Pseudomonadota</taxon>
        <taxon>Gammaproteobacteria</taxon>
        <taxon>Legionellales</taxon>
        <taxon>Legionellaceae</taxon>
        <taxon>Legionella</taxon>
    </lineage>
</organism>
<dbReference type="Proteomes" id="UP001139721">
    <property type="component" value="Unassembled WGS sequence"/>
</dbReference>
<dbReference type="InterPro" id="IPR036291">
    <property type="entry name" value="NAD(P)-bd_dom_sf"/>
</dbReference>
<dbReference type="EC" id="1.1.1.133" evidence="3 6"/>
<dbReference type="InterPro" id="IPR029903">
    <property type="entry name" value="RmlD-like-bd"/>
</dbReference>
<dbReference type="AlphaFoldDB" id="A0A9X2CZB3"/>